<feature type="transmembrane region" description="Helical" evidence="1">
    <location>
        <begin position="233"/>
        <end position="253"/>
    </location>
</feature>
<evidence type="ECO:0000256" key="1">
    <source>
        <dbReference type="SAM" id="Phobius"/>
    </source>
</evidence>
<sequence>MSTSLFTVPAQLCAPLTNRVVYCAQSSELGGRCIEYSELGYTSAAPEAYNNKSRSLLHDYNAKTWRPCFNSSLGQHPSPPSYRRHFVVLFVSWSSIDIILVSYSANIAADLVLTPETIVQIRDLPVEAPPPGMVSNFVNPDSTAYQMYASASIFIALMVVFSLVRLVAILRLGQKTAVVQEVCYVLGLMFCIVCMCLSIASISKGSFGRHSWNVRIGDAVNESQNLLGALIEVLMPIVLGFVKISVLILYFRIFTVLRSMRITCVAGDFVLTALHLAMSITFAATHFAPSESGKTQLGILQDFVSGRGAKGDQGATLVLAVVSTQVNSAPLKGGVSLTREEPPSSDGTSKAVALEECSSWSQNSSNGLLWHLSPRLYITRFDVSAKLIFTERCLLQDQNRIEKTVEFEVSRAMPRGQVP</sequence>
<organism evidence="3 4">
    <name type="scientific">Podospora didyma</name>
    <dbReference type="NCBI Taxonomy" id="330526"/>
    <lineage>
        <taxon>Eukaryota</taxon>
        <taxon>Fungi</taxon>
        <taxon>Dikarya</taxon>
        <taxon>Ascomycota</taxon>
        <taxon>Pezizomycotina</taxon>
        <taxon>Sordariomycetes</taxon>
        <taxon>Sordariomycetidae</taxon>
        <taxon>Sordariales</taxon>
        <taxon>Podosporaceae</taxon>
        <taxon>Podospora</taxon>
    </lineage>
</organism>
<feature type="transmembrane region" description="Helical" evidence="1">
    <location>
        <begin position="265"/>
        <end position="288"/>
    </location>
</feature>
<gene>
    <name evidence="3" type="ORF">B0H63DRAFT_551337</name>
</gene>
<dbReference type="InterPro" id="IPR049326">
    <property type="entry name" value="Rhodopsin_dom_fungi"/>
</dbReference>
<protein>
    <recommendedName>
        <fullName evidence="2">Rhodopsin domain-containing protein</fullName>
    </recommendedName>
</protein>
<evidence type="ECO:0000259" key="2">
    <source>
        <dbReference type="Pfam" id="PF20684"/>
    </source>
</evidence>
<feature type="transmembrane region" description="Helical" evidence="1">
    <location>
        <begin position="86"/>
        <end position="105"/>
    </location>
</feature>
<dbReference type="AlphaFoldDB" id="A0AAE0N716"/>
<comment type="caution">
    <text evidence="3">The sequence shown here is derived from an EMBL/GenBank/DDBJ whole genome shotgun (WGS) entry which is preliminary data.</text>
</comment>
<feature type="transmembrane region" description="Helical" evidence="1">
    <location>
        <begin position="147"/>
        <end position="170"/>
    </location>
</feature>
<feature type="transmembrane region" description="Helical" evidence="1">
    <location>
        <begin position="182"/>
        <end position="202"/>
    </location>
</feature>
<dbReference type="Proteomes" id="UP001285441">
    <property type="component" value="Unassembled WGS sequence"/>
</dbReference>
<keyword evidence="1" id="KW-1133">Transmembrane helix</keyword>
<proteinExistence type="predicted"/>
<keyword evidence="4" id="KW-1185">Reference proteome</keyword>
<feature type="domain" description="Rhodopsin" evidence="2">
    <location>
        <begin position="172"/>
        <end position="281"/>
    </location>
</feature>
<keyword evidence="1" id="KW-0812">Transmembrane</keyword>
<keyword evidence="1" id="KW-0472">Membrane</keyword>
<evidence type="ECO:0000313" key="3">
    <source>
        <dbReference type="EMBL" id="KAK3372600.1"/>
    </source>
</evidence>
<reference evidence="3" key="2">
    <citation type="submission" date="2023-06" db="EMBL/GenBank/DDBJ databases">
        <authorList>
            <consortium name="Lawrence Berkeley National Laboratory"/>
            <person name="Haridas S."/>
            <person name="Hensen N."/>
            <person name="Bonometti L."/>
            <person name="Westerberg I."/>
            <person name="Brannstrom I.O."/>
            <person name="Guillou S."/>
            <person name="Cros-Aarteil S."/>
            <person name="Calhoun S."/>
            <person name="Kuo A."/>
            <person name="Mondo S."/>
            <person name="Pangilinan J."/>
            <person name="Riley R."/>
            <person name="LaButti K."/>
            <person name="Andreopoulos B."/>
            <person name="Lipzen A."/>
            <person name="Chen C."/>
            <person name="Yanf M."/>
            <person name="Daum C."/>
            <person name="Ng V."/>
            <person name="Clum A."/>
            <person name="Steindorff A."/>
            <person name="Ohm R."/>
            <person name="Martin F."/>
            <person name="Silar P."/>
            <person name="Natvig D."/>
            <person name="Lalanne C."/>
            <person name="Gautier V."/>
            <person name="Ament-velasquez S.L."/>
            <person name="Kruys A."/>
            <person name="Hutchinson M.I."/>
            <person name="Powell A.J."/>
            <person name="Barry K."/>
            <person name="Miller A.N."/>
            <person name="Grigoriev I.V."/>
            <person name="Debuchy R."/>
            <person name="Gladieux P."/>
            <person name="Thoren M.H."/>
            <person name="Johannesson H."/>
        </authorList>
    </citation>
    <scope>NUCLEOTIDE SEQUENCE</scope>
    <source>
        <strain evidence="3">CBS 232.78</strain>
    </source>
</reference>
<evidence type="ECO:0000313" key="4">
    <source>
        <dbReference type="Proteomes" id="UP001285441"/>
    </source>
</evidence>
<reference evidence="3" key="1">
    <citation type="journal article" date="2023" name="Mol. Phylogenet. Evol.">
        <title>Genome-scale phylogeny and comparative genomics of the fungal order Sordariales.</title>
        <authorList>
            <person name="Hensen N."/>
            <person name="Bonometti L."/>
            <person name="Westerberg I."/>
            <person name="Brannstrom I.O."/>
            <person name="Guillou S."/>
            <person name="Cros-Aarteil S."/>
            <person name="Calhoun S."/>
            <person name="Haridas S."/>
            <person name="Kuo A."/>
            <person name="Mondo S."/>
            <person name="Pangilinan J."/>
            <person name="Riley R."/>
            <person name="LaButti K."/>
            <person name="Andreopoulos B."/>
            <person name="Lipzen A."/>
            <person name="Chen C."/>
            <person name="Yan M."/>
            <person name="Daum C."/>
            <person name="Ng V."/>
            <person name="Clum A."/>
            <person name="Steindorff A."/>
            <person name="Ohm R.A."/>
            <person name="Martin F."/>
            <person name="Silar P."/>
            <person name="Natvig D.O."/>
            <person name="Lalanne C."/>
            <person name="Gautier V."/>
            <person name="Ament-Velasquez S.L."/>
            <person name="Kruys A."/>
            <person name="Hutchinson M.I."/>
            <person name="Powell A.J."/>
            <person name="Barry K."/>
            <person name="Miller A.N."/>
            <person name="Grigoriev I.V."/>
            <person name="Debuchy R."/>
            <person name="Gladieux P."/>
            <person name="Hiltunen Thoren M."/>
            <person name="Johannesson H."/>
        </authorList>
    </citation>
    <scope>NUCLEOTIDE SEQUENCE</scope>
    <source>
        <strain evidence="3">CBS 232.78</strain>
    </source>
</reference>
<dbReference type="EMBL" id="JAULSW010000008">
    <property type="protein sequence ID" value="KAK3372600.1"/>
    <property type="molecule type" value="Genomic_DNA"/>
</dbReference>
<name>A0AAE0N716_9PEZI</name>
<accession>A0AAE0N716</accession>
<dbReference type="Pfam" id="PF20684">
    <property type="entry name" value="Fung_rhodopsin"/>
    <property type="match status" value="1"/>
</dbReference>